<accession>A0A8J3D603</accession>
<dbReference type="PROSITE" id="PS51257">
    <property type="entry name" value="PROKAR_LIPOPROTEIN"/>
    <property type="match status" value="1"/>
</dbReference>
<sequence>MKKQIHLWLIVLALGCQNREKFPSGVDPLLVGKWEQTAYEEVLSNGTKEWKTLDSLTGKPSFIVRSDGALLSGDGKEYCCISFEKYVVNGEVYFPKIKEPVPENEECLRTFCGICSEHKFQIEGDEMVWTYCGSRSRYRRLP</sequence>
<organism evidence="1 2">
    <name type="scientific">Persicitalea jodogahamensis</name>
    <dbReference type="NCBI Taxonomy" id="402147"/>
    <lineage>
        <taxon>Bacteria</taxon>
        <taxon>Pseudomonadati</taxon>
        <taxon>Bacteroidota</taxon>
        <taxon>Cytophagia</taxon>
        <taxon>Cytophagales</taxon>
        <taxon>Spirosomataceae</taxon>
        <taxon>Persicitalea</taxon>
    </lineage>
</organism>
<dbReference type="AlphaFoldDB" id="A0A8J3D603"/>
<proteinExistence type="predicted"/>
<reference evidence="1 2" key="1">
    <citation type="journal article" date="2014" name="Int. J. Syst. Evol. Microbiol.">
        <title>Complete genome sequence of Corynebacterium casei LMG S-19264T (=DSM 44701T), isolated from a smear-ripened cheese.</title>
        <authorList>
            <consortium name="US DOE Joint Genome Institute (JGI-PGF)"/>
            <person name="Walter F."/>
            <person name="Albersmeier A."/>
            <person name="Kalinowski J."/>
            <person name="Ruckert C."/>
        </authorList>
    </citation>
    <scope>NUCLEOTIDE SEQUENCE [LARGE SCALE GENOMIC DNA]</scope>
    <source>
        <strain evidence="1 2">KCTC 12866</strain>
    </source>
</reference>
<name>A0A8J3D603_9BACT</name>
<dbReference type="RefSeq" id="WP_189562758.1">
    <property type="nucleotide sequence ID" value="NZ_BMXF01000001.1"/>
</dbReference>
<dbReference type="EMBL" id="BMXF01000001">
    <property type="protein sequence ID" value="GHB54784.1"/>
    <property type="molecule type" value="Genomic_DNA"/>
</dbReference>
<protein>
    <submittedName>
        <fullName evidence="1">Uncharacterized protein</fullName>
    </submittedName>
</protein>
<gene>
    <name evidence="1" type="ORF">GCM10007390_04880</name>
</gene>
<comment type="caution">
    <text evidence="1">The sequence shown here is derived from an EMBL/GenBank/DDBJ whole genome shotgun (WGS) entry which is preliminary data.</text>
</comment>
<evidence type="ECO:0000313" key="2">
    <source>
        <dbReference type="Proteomes" id="UP000598271"/>
    </source>
</evidence>
<dbReference type="Proteomes" id="UP000598271">
    <property type="component" value="Unassembled WGS sequence"/>
</dbReference>
<keyword evidence="2" id="KW-1185">Reference proteome</keyword>
<evidence type="ECO:0000313" key="1">
    <source>
        <dbReference type="EMBL" id="GHB54784.1"/>
    </source>
</evidence>